<comment type="caution">
    <text evidence="8">The sequence shown here is derived from an EMBL/GenBank/DDBJ whole genome shotgun (WGS) entry which is preliminary data.</text>
</comment>
<evidence type="ECO:0000256" key="4">
    <source>
        <dbReference type="PROSITE-ProRule" id="PRU00047"/>
    </source>
</evidence>
<name>A0A2I0ICT2_PUNGR</name>
<sequence>MSVAFGKIKQNCSRGESSRILSVVSVAFGEIKSMVAQDGFEFYTLVFHRGGVLQTEPHVAYIGGQVDAWGLKGALHELCPQANHRFCVKHLEAIIWKHWPNADLRSKVWDCAKSKIMADFERNFAQHEKYVVDLKERSCSCREWDLCGIPCQHAVACLRYNNIDPEVYVHQYYSKETWQTTYMPFIMPVRGENQWDKIDHETILSPMYTRGGVRPKKKRRKGNDVPENPYKAKKSKPQTCGKCGAKGHNSRRCTGTTVKEKKGKMAKNNPKEKGISINDNDGPGSRLHQSTGTAGQGLEQIRPSHDKVRPSQVFPSPPATIPPLYRPPRFVYASYGSPHVSFLSPPAIRPPPRKPASPSLSPQLQLSQFNSALSPSVPSPQAPNAPVKLKRQNNAGQTIGITTSQPQHIASFFQNGHLKNGLSGFALVLIILTAFRPQLRKNLGAPVMLELLRSYEPPEFLQGESDRDWLLILSSNVVFNDRKGVGFWALWFGIRRIWELGELGFKIR</sequence>
<organism evidence="8 9">
    <name type="scientific">Punica granatum</name>
    <name type="common">Pomegranate</name>
    <dbReference type="NCBI Taxonomy" id="22663"/>
    <lineage>
        <taxon>Eukaryota</taxon>
        <taxon>Viridiplantae</taxon>
        <taxon>Streptophyta</taxon>
        <taxon>Embryophyta</taxon>
        <taxon>Tracheophyta</taxon>
        <taxon>Spermatophyta</taxon>
        <taxon>Magnoliopsida</taxon>
        <taxon>eudicotyledons</taxon>
        <taxon>Gunneridae</taxon>
        <taxon>Pentapetalae</taxon>
        <taxon>rosids</taxon>
        <taxon>malvids</taxon>
        <taxon>Myrtales</taxon>
        <taxon>Lythraceae</taxon>
        <taxon>Punica</taxon>
    </lineage>
</organism>
<protein>
    <recommendedName>
        <fullName evidence="10">SWIM-type domain-containing protein</fullName>
    </recommendedName>
</protein>
<keyword evidence="1" id="KW-0479">Metal-binding</keyword>
<dbReference type="GO" id="GO:0003676">
    <property type="term" value="F:nucleic acid binding"/>
    <property type="evidence" value="ECO:0007669"/>
    <property type="project" value="InterPro"/>
</dbReference>
<gene>
    <name evidence="8" type="ORF">CRG98_037829</name>
</gene>
<dbReference type="SMART" id="SM00575">
    <property type="entry name" value="ZnF_PMZ"/>
    <property type="match status" value="1"/>
</dbReference>
<feature type="region of interest" description="Disordered" evidence="5">
    <location>
        <begin position="208"/>
        <end position="298"/>
    </location>
</feature>
<keyword evidence="3" id="KW-0862">Zinc</keyword>
<evidence type="ECO:0000259" key="7">
    <source>
        <dbReference type="PROSITE" id="PS50966"/>
    </source>
</evidence>
<evidence type="ECO:0000256" key="2">
    <source>
        <dbReference type="ARBA" id="ARBA00022771"/>
    </source>
</evidence>
<dbReference type="PROSITE" id="PS50158">
    <property type="entry name" value="ZF_CCHC"/>
    <property type="match status" value="1"/>
</dbReference>
<evidence type="ECO:0000256" key="3">
    <source>
        <dbReference type="ARBA" id="ARBA00022833"/>
    </source>
</evidence>
<dbReference type="AlphaFoldDB" id="A0A2I0ICT2"/>
<reference evidence="8 9" key="1">
    <citation type="submission" date="2017-11" db="EMBL/GenBank/DDBJ databases">
        <title>De-novo sequencing of pomegranate (Punica granatum L.) genome.</title>
        <authorList>
            <person name="Akparov Z."/>
            <person name="Amiraslanov A."/>
            <person name="Hajiyeva S."/>
            <person name="Abbasov M."/>
            <person name="Kaur K."/>
            <person name="Hamwieh A."/>
            <person name="Solovyev V."/>
            <person name="Salamov A."/>
            <person name="Braich B."/>
            <person name="Kosarev P."/>
            <person name="Mahmoud A."/>
            <person name="Hajiyev E."/>
            <person name="Babayeva S."/>
            <person name="Izzatullayeva V."/>
            <person name="Mammadov A."/>
            <person name="Mammadov A."/>
            <person name="Sharifova S."/>
            <person name="Ojaghi J."/>
            <person name="Eynullazada K."/>
            <person name="Bayramov B."/>
            <person name="Abdulazimova A."/>
            <person name="Shahmuradov I."/>
        </authorList>
    </citation>
    <scope>NUCLEOTIDE SEQUENCE [LARGE SCALE GENOMIC DNA]</scope>
    <source>
        <strain evidence="9">cv. AG2017</strain>
        <tissue evidence="8">Leaf</tissue>
    </source>
</reference>
<evidence type="ECO:0000256" key="5">
    <source>
        <dbReference type="SAM" id="MobiDB-lite"/>
    </source>
</evidence>
<evidence type="ECO:0000313" key="9">
    <source>
        <dbReference type="Proteomes" id="UP000233551"/>
    </source>
</evidence>
<dbReference type="InterPro" id="IPR001878">
    <property type="entry name" value="Znf_CCHC"/>
</dbReference>
<keyword evidence="2 4" id="KW-0863">Zinc-finger</keyword>
<dbReference type="GO" id="GO:0008270">
    <property type="term" value="F:zinc ion binding"/>
    <property type="evidence" value="ECO:0007669"/>
    <property type="project" value="UniProtKB-KW"/>
</dbReference>
<dbReference type="Proteomes" id="UP000233551">
    <property type="component" value="Unassembled WGS sequence"/>
</dbReference>
<dbReference type="EMBL" id="PGOL01003298">
    <property type="protein sequence ID" value="PKI41794.1"/>
    <property type="molecule type" value="Genomic_DNA"/>
</dbReference>
<evidence type="ECO:0000256" key="1">
    <source>
        <dbReference type="ARBA" id="ARBA00022723"/>
    </source>
</evidence>
<accession>A0A2I0ICT2</accession>
<keyword evidence="9" id="KW-1185">Reference proteome</keyword>
<dbReference type="PANTHER" id="PTHR31973">
    <property type="entry name" value="POLYPROTEIN, PUTATIVE-RELATED"/>
    <property type="match status" value="1"/>
</dbReference>
<feature type="domain" description="CCHC-type" evidence="6">
    <location>
        <begin position="240"/>
        <end position="253"/>
    </location>
</feature>
<dbReference type="Pfam" id="PF04434">
    <property type="entry name" value="SWIM"/>
    <property type="match status" value="1"/>
</dbReference>
<evidence type="ECO:0000313" key="8">
    <source>
        <dbReference type="EMBL" id="PKI41794.1"/>
    </source>
</evidence>
<evidence type="ECO:0008006" key="10">
    <source>
        <dbReference type="Google" id="ProtNLM"/>
    </source>
</evidence>
<dbReference type="PANTHER" id="PTHR31973:SF187">
    <property type="entry name" value="MUTATOR TRANSPOSASE MUDRA PROTEIN"/>
    <property type="match status" value="1"/>
</dbReference>
<dbReference type="PROSITE" id="PS50966">
    <property type="entry name" value="ZF_SWIM"/>
    <property type="match status" value="1"/>
</dbReference>
<evidence type="ECO:0000259" key="6">
    <source>
        <dbReference type="PROSITE" id="PS50158"/>
    </source>
</evidence>
<dbReference type="InterPro" id="IPR006564">
    <property type="entry name" value="Znf_PMZ"/>
</dbReference>
<proteinExistence type="predicted"/>
<feature type="domain" description="SWIM-type" evidence="7">
    <location>
        <begin position="130"/>
        <end position="162"/>
    </location>
</feature>
<dbReference type="InterPro" id="IPR007527">
    <property type="entry name" value="Znf_SWIM"/>
</dbReference>